<reference evidence="4" key="1">
    <citation type="journal article" date="2020" name="Fungal Divers.">
        <title>Resolving the Mortierellaceae phylogeny through synthesis of multi-gene phylogenetics and phylogenomics.</title>
        <authorList>
            <person name="Vandepol N."/>
            <person name="Liber J."/>
            <person name="Desiro A."/>
            <person name="Na H."/>
            <person name="Kennedy M."/>
            <person name="Barry K."/>
            <person name="Grigoriev I.V."/>
            <person name="Miller A.N."/>
            <person name="O'Donnell K."/>
            <person name="Stajich J.E."/>
            <person name="Bonito G."/>
        </authorList>
    </citation>
    <scope>NUCLEOTIDE SEQUENCE</scope>
    <source>
        <strain evidence="4">CK1249</strain>
    </source>
</reference>
<dbReference type="SMART" id="SM00320">
    <property type="entry name" value="WD40"/>
    <property type="match status" value="3"/>
</dbReference>
<evidence type="ECO:0000256" key="1">
    <source>
        <dbReference type="ARBA" id="ARBA00022574"/>
    </source>
</evidence>
<dbReference type="InterPro" id="IPR052254">
    <property type="entry name" value="CUL4-DDB1_E3_ligase_receptor"/>
</dbReference>
<dbReference type="SUPFAM" id="SSF50978">
    <property type="entry name" value="WD40 repeat-like"/>
    <property type="match status" value="1"/>
</dbReference>
<feature type="compositionally biased region" description="Basic residues" evidence="3">
    <location>
        <begin position="7"/>
        <end position="16"/>
    </location>
</feature>
<name>A0A9P6LYG3_MORAP</name>
<organism evidence="4 5">
    <name type="scientific">Mortierella alpina</name>
    <name type="common">Oleaginous fungus</name>
    <name type="synonym">Mortierella renispora</name>
    <dbReference type="NCBI Taxonomy" id="64518"/>
    <lineage>
        <taxon>Eukaryota</taxon>
        <taxon>Fungi</taxon>
        <taxon>Fungi incertae sedis</taxon>
        <taxon>Mucoromycota</taxon>
        <taxon>Mortierellomycotina</taxon>
        <taxon>Mortierellomycetes</taxon>
        <taxon>Mortierellales</taxon>
        <taxon>Mortierellaceae</taxon>
        <taxon>Mortierella</taxon>
    </lineage>
</organism>
<gene>
    <name evidence="4" type="primary">DCAF4</name>
    <name evidence="4" type="ORF">BGZ70_000701</name>
</gene>
<keyword evidence="1" id="KW-0853">WD repeat</keyword>
<dbReference type="GO" id="GO:0080008">
    <property type="term" value="C:Cul4-RING E3 ubiquitin ligase complex"/>
    <property type="evidence" value="ECO:0007669"/>
    <property type="project" value="TreeGrafter"/>
</dbReference>
<accession>A0A9P6LYG3</accession>
<sequence>MTDNQSNKKRHWKRRQGAAGSAGASVAPRTQHATISTNDARQGHVRSNGTKRSWESHDDGGRIHQGNRHSHQQQRSSQHTTDGPRSYPATPSRSVVPETTRSLEGSTAVAPEPSIREIPGFYFDTDKKKYFKITENHVFGNQHPFSRQSINRKQEQKIDSVEGSLYLGTMQGELWQHRLPNDPWDRHHQWMQLNTGESSEMTSLHRTPDNYLISTYLGSMGRSGVLKIHQKVQEESSRFSFSQHSLSLVFEHSPSPKSSSFWTSAYGGNKLAIGADQKAAVLRDWRSGSHDADTLWTGSDVFSLAIEPLGGQNVVYAGCRNGSVRIFDLLQPSTFALNARSKKQARSNALFPGIGHKNASVHCVRRVSDHYLVTAAMNGEISMWDTRFVKGSSSDPQAKSVLDFRGFVKDQFSSTTFDVNESETLLAADNIEQQVSLWSLSTGDRVRDLDVAGPVSCLKFAGSYRLWATGQDCVQSWGL</sequence>
<dbReference type="Gene3D" id="2.130.10.10">
    <property type="entry name" value="YVTN repeat-like/Quinoprotein amine dehydrogenase"/>
    <property type="match status" value="2"/>
</dbReference>
<dbReference type="OrthoDB" id="128867at2759"/>
<dbReference type="PANTHER" id="PTHR44472">
    <property type="entry name" value="DDB1- AND CUL4-ASSOCIATED FACTOR 4-RELATED"/>
    <property type="match status" value="1"/>
</dbReference>
<feature type="compositionally biased region" description="Polar residues" evidence="3">
    <location>
        <begin position="89"/>
        <end position="105"/>
    </location>
</feature>
<feature type="compositionally biased region" description="Polar residues" evidence="3">
    <location>
        <begin position="31"/>
        <end position="51"/>
    </location>
</feature>
<evidence type="ECO:0000313" key="4">
    <source>
        <dbReference type="EMBL" id="KAF9952171.1"/>
    </source>
</evidence>
<dbReference type="PANTHER" id="PTHR44472:SF1">
    <property type="entry name" value="DDB1 AND CUL4 ASSOCIATED FACTOR 4"/>
    <property type="match status" value="1"/>
</dbReference>
<evidence type="ECO:0000256" key="2">
    <source>
        <dbReference type="ARBA" id="ARBA00022737"/>
    </source>
</evidence>
<proteinExistence type="predicted"/>
<dbReference type="InterPro" id="IPR036322">
    <property type="entry name" value="WD40_repeat_dom_sf"/>
</dbReference>
<keyword evidence="2" id="KW-0677">Repeat</keyword>
<feature type="region of interest" description="Disordered" evidence="3">
    <location>
        <begin position="1"/>
        <end position="111"/>
    </location>
</feature>
<dbReference type="InterPro" id="IPR015943">
    <property type="entry name" value="WD40/YVTN_repeat-like_dom_sf"/>
</dbReference>
<feature type="compositionally biased region" description="Basic and acidic residues" evidence="3">
    <location>
        <begin position="52"/>
        <end position="62"/>
    </location>
</feature>
<evidence type="ECO:0000256" key="3">
    <source>
        <dbReference type="SAM" id="MobiDB-lite"/>
    </source>
</evidence>
<dbReference type="AlphaFoldDB" id="A0A9P6LYG3"/>
<protein>
    <submittedName>
        <fullName evidence="4">DDB1- and CUL4-associated factor 4</fullName>
    </submittedName>
</protein>
<keyword evidence="5" id="KW-1185">Reference proteome</keyword>
<dbReference type="InterPro" id="IPR001680">
    <property type="entry name" value="WD40_rpt"/>
</dbReference>
<comment type="caution">
    <text evidence="4">The sequence shown here is derived from an EMBL/GenBank/DDBJ whole genome shotgun (WGS) entry which is preliminary data.</text>
</comment>
<dbReference type="Proteomes" id="UP000738359">
    <property type="component" value="Unassembled WGS sequence"/>
</dbReference>
<evidence type="ECO:0000313" key="5">
    <source>
        <dbReference type="Proteomes" id="UP000738359"/>
    </source>
</evidence>
<dbReference type="EMBL" id="JAAAHY010001144">
    <property type="protein sequence ID" value="KAF9952171.1"/>
    <property type="molecule type" value="Genomic_DNA"/>
</dbReference>
<feature type="compositionally biased region" description="Low complexity" evidence="3">
    <location>
        <begin position="17"/>
        <end position="27"/>
    </location>
</feature>